<dbReference type="InterPro" id="IPR036888">
    <property type="entry name" value="DNA_integrity_DisA_N_sf"/>
</dbReference>
<dbReference type="Pfam" id="PF21755">
    <property type="entry name" value="DacZ_P"/>
    <property type="match status" value="1"/>
</dbReference>
<dbReference type="InterPro" id="IPR014499">
    <property type="entry name" value="DAC_DacZ"/>
</dbReference>
<dbReference type="InterPro" id="IPR050338">
    <property type="entry name" value="DisA"/>
</dbReference>
<evidence type="ECO:0000313" key="7">
    <source>
        <dbReference type="EMBL" id="TWT64173.1"/>
    </source>
</evidence>
<dbReference type="Pfam" id="PF02457">
    <property type="entry name" value="DAC"/>
    <property type="match status" value="1"/>
</dbReference>
<dbReference type="HAMAP" id="MF_00840">
    <property type="entry name" value="DacZ"/>
    <property type="match status" value="1"/>
</dbReference>
<keyword evidence="4" id="KW-0547">Nucleotide-binding</keyword>
<dbReference type="AlphaFoldDB" id="A0A5C5XP56"/>
<dbReference type="InterPro" id="IPR003390">
    <property type="entry name" value="DNA_integrity_scan_DisA_N"/>
</dbReference>
<keyword evidence="2 7" id="KW-0808">Transferase</keyword>
<keyword evidence="8" id="KW-1185">Reference proteome</keyword>
<proteinExistence type="inferred from homology"/>
<reference evidence="7 8" key="1">
    <citation type="submission" date="2019-02" db="EMBL/GenBank/DDBJ databases">
        <title>Deep-cultivation of Planctomycetes and their phenomic and genomic characterization uncovers novel biology.</title>
        <authorList>
            <person name="Wiegand S."/>
            <person name="Jogler M."/>
            <person name="Boedeker C."/>
            <person name="Pinto D."/>
            <person name="Vollmers J."/>
            <person name="Rivas-Marin E."/>
            <person name="Kohn T."/>
            <person name="Peeters S.H."/>
            <person name="Heuer A."/>
            <person name="Rast P."/>
            <person name="Oberbeckmann S."/>
            <person name="Bunk B."/>
            <person name="Jeske O."/>
            <person name="Meyerdierks A."/>
            <person name="Storesund J.E."/>
            <person name="Kallscheuer N."/>
            <person name="Luecker S."/>
            <person name="Lage O.M."/>
            <person name="Pohl T."/>
            <person name="Merkel B.J."/>
            <person name="Hornburger P."/>
            <person name="Mueller R.-W."/>
            <person name="Bruemmer F."/>
            <person name="Labrenz M."/>
            <person name="Spormann A.M."/>
            <person name="Op Den Camp H."/>
            <person name="Overmann J."/>
            <person name="Amann R."/>
            <person name="Jetten M.S.M."/>
            <person name="Mascher T."/>
            <person name="Medema M.H."/>
            <person name="Devos D.P."/>
            <person name="Kaster A.-K."/>
            <person name="Ovreas L."/>
            <person name="Rohde M."/>
            <person name="Galperin M.Y."/>
            <person name="Jogler C."/>
        </authorList>
    </citation>
    <scope>NUCLEOTIDE SEQUENCE [LARGE SCALE GENOMIC DNA]</scope>
    <source>
        <strain evidence="7 8">Pan54</strain>
    </source>
</reference>
<evidence type="ECO:0000256" key="4">
    <source>
        <dbReference type="ARBA" id="ARBA00022741"/>
    </source>
</evidence>
<dbReference type="PANTHER" id="PTHR34185">
    <property type="entry name" value="DIADENYLATE CYCLASE"/>
    <property type="match status" value="1"/>
</dbReference>
<accession>A0A5C5XP56</accession>
<dbReference type="SUPFAM" id="SSF143597">
    <property type="entry name" value="YojJ-like"/>
    <property type="match status" value="1"/>
</dbReference>
<dbReference type="InterPro" id="IPR048544">
    <property type="entry name" value="DacZ_P"/>
</dbReference>
<comment type="catalytic activity">
    <reaction evidence="1">
        <text>2 ATP = 3',3'-c-di-AMP + 2 diphosphate</text>
        <dbReference type="Rhea" id="RHEA:35655"/>
        <dbReference type="ChEBI" id="CHEBI:30616"/>
        <dbReference type="ChEBI" id="CHEBI:33019"/>
        <dbReference type="ChEBI" id="CHEBI:71500"/>
        <dbReference type="EC" id="2.7.7.85"/>
    </reaction>
</comment>
<dbReference type="EC" id="2.7.7.85" evidence="7"/>
<dbReference type="EMBL" id="SJPG01000001">
    <property type="protein sequence ID" value="TWT64173.1"/>
    <property type="molecule type" value="Genomic_DNA"/>
</dbReference>
<protein>
    <submittedName>
        <fullName evidence="7">DNA integrity scanning protein DisA</fullName>
        <ecNumber evidence="7">2.7.7.85</ecNumber>
    </submittedName>
</protein>
<dbReference type="PANTHER" id="PTHR34185:SF1">
    <property type="entry name" value="DIADENYLATE CYCLASE"/>
    <property type="match status" value="1"/>
</dbReference>
<evidence type="ECO:0000256" key="2">
    <source>
        <dbReference type="ARBA" id="ARBA00022679"/>
    </source>
</evidence>
<dbReference type="PIRSF" id="PIRSF019073">
    <property type="entry name" value="UCP019073"/>
    <property type="match status" value="1"/>
</dbReference>
<feature type="domain" description="DAC" evidence="6">
    <location>
        <begin position="140"/>
        <end position="298"/>
    </location>
</feature>
<comment type="caution">
    <text evidence="7">The sequence shown here is derived from an EMBL/GenBank/DDBJ whole genome shotgun (WGS) entry which is preliminary data.</text>
</comment>
<evidence type="ECO:0000259" key="6">
    <source>
        <dbReference type="PROSITE" id="PS51794"/>
    </source>
</evidence>
<dbReference type="GO" id="GO:0005524">
    <property type="term" value="F:ATP binding"/>
    <property type="evidence" value="ECO:0007669"/>
    <property type="project" value="UniProtKB-KW"/>
</dbReference>
<dbReference type="GO" id="GO:0004016">
    <property type="term" value="F:adenylate cyclase activity"/>
    <property type="evidence" value="ECO:0007669"/>
    <property type="project" value="TreeGrafter"/>
</dbReference>
<keyword evidence="3 7" id="KW-0548">Nucleotidyltransferase</keyword>
<evidence type="ECO:0000256" key="5">
    <source>
        <dbReference type="ARBA" id="ARBA00022840"/>
    </source>
</evidence>
<sequence length="318" mass="34924">MWSSSVSDNRNSLSPEVTSLLEASIKLAKALKSSAILILSEVPYDFREIQNQFKSIRLIVATDKPKVTEAAKEDDIDFIELLHEPGTRQNQLGQSLLEGLADELISNGDSVVTLYAVFNREDVDTISVITLGDQLSRLTSRDLQRLETQVPLETLRLVVDLACEIGREGREGKSVGTMFVVGNHRKVMQMSHEQVHDPFRGYSRKDCKLRNPRVRESVKELAQIDGSFVIASDGTVVAAGRILDAPADGLTLSKGLGSRHWASAAISKATNSIAIAVSESTGTVRLFQDGVVVLRIEPMDQAMKWREDLIEPPPSTGD</sequence>
<dbReference type="PROSITE" id="PS51794">
    <property type="entry name" value="DAC"/>
    <property type="match status" value="1"/>
</dbReference>
<evidence type="ECO:0000256" key="1">
    <source>
        <dbReference type="ARBA" id="ARBA00000877"/>
    </source>
</evidence>
<evidence type="ECO:0000313" key="8">
    <source>
        <dbReference type="Proteomes" id="UP000316095"/>
    </source>
</evidence>
<organism evidence="7 8">
    <name type="scientific">Rubinisphaera italica</name>
    <dbReference type="NCBI Taxonomy" id="2527969"/>
    <lineage>
        <taxon>Bacteria</taxon>
        <taxon>Pseudomonadati</taxon>
        <taxon>Planctomycetota</taxon>
        <taxon>Planctomycetia</taxon>
        <taxon>Planctomycetales</taxon>
        <taxon>Planctomycetaceae</taxon>
        <taxon>Rubinisphaera</taxon>
    </lineage>
</organism>
<keyword evidence="5" id="KW-0067">ATP-binding</keyword>
<evidence type="ECO:0000256" key="3">
    <source>
        <dbReference type="ARBA" id="ARBA00022695"/>
    </source>
</evidence>
<gene>
    <name evidence="7" type="primary">disA</name>
    <name evidence="7" type="ORF">Pan54_49340</name>
</gene>
<dbReference type="Proteomes" id="UP000316095">
    <property type="component" value="Unassembled WGS sequence"/>
</dbReference>
<dbReference type="Gene3D" id="3.40.1700.10">
    <property type="entry name" value="DNA integrity scanning protein, DisA, N-terminal domain"/>
    <property type="match status" value="1"/>
</dbReference>
<name>A0A5C5XP56_9PLAN</name>
<dbReference type="GO" id="GO:0106408">
    <property type="term" value="F:diadenylate cyclase activity"/>
    <property type="evidence" value="ECO:0007669"/>
    <property type="project" value="UniProtKB-EC"/>
</dbReference>